<dbReference type="RefSeq" id="WP_021583242.1">
    <property type="nucleotide sequence ID" value="NZ_AWET01000008.1"/>
</dbReference>
<dbReference type="PATRIC" id="fig|1081904.3.peg.668"/>
<keyword evidence="3" id="KW-1185">Reference proteome</keyword>
<name>U2MPM8_9BACT</name>
<gene>
    <name evidence="2" type="ORF">HMPREF1218_0230</name>
</gene>
<dbReference type="Proteomes" id="UP000016600">
    <property type="component" value="Unassembled WGS sequence"/>
</dbReference>
<keyword evidence="2" id="KW-0449">Lipoprotein</keyword>
<protein>
    <submittedName>
        <fullName evidence="2">Putative lipoprotein</fullName>
    </submittedName>
</protein>
<comment type="caution">
    <text evidence="2">The sequence shown here is derived from an EMBL/GenBank/DDBJ whole genome shotgun (WGS) entry which is preliminary data.</text>
</comment>
<organism evidence="2 3">
    <name type="scientific">Hoylesella pleuritidis F0068</name>
    <dbReference type="NCBI Taxonomy" id="1081904"/>
    <lineage>
        <taxon>Bacteria</taxon>
        <taxon>Pseudomonadati</taxon>
        <taxon>Bacteroidota</taxon>
        <taxon>Bacteroidia</taxon>
        <taxon>Bacteroidales</taxon>
        <taxon>Prevotellaceae</taxon>
        <taxon>Hoylesella</taxon>
    </lineage>
</organism>
<sequence length="513" mass="56718">MKTKVLSYVAVFVLLAVMAGCSNGDAVLNTEKETAANKENADLTAFASADAPNTRTSLDYHSGAFFWEDGDHIYVKDDGNDFKKSSNFVSGTRQAHFKFMMPGTYASNSYTVYYPGADGVNDQVTIAAEQTQTEPNNNTHFGKAGDCGLGKAIKNASGQFDFTLEHKASYLCFLPSTSHTLVSTYITKIEVSSDNNIAGSYTLDAVGNKLTGSGNGKTITLTTKGSGDYADGFPLNKNNTSLVTNRAFMVIAPGYHKLTVKYYIRDVQTNVEGVIVKKLKAFNYVAREYYDIASKLDVKVCDDKYYMWDAQDEYWAGHKAAQPKKNGVQSSGYPKASDVNRWYNKVNYPTPASQSAKNCPNVNVCIWYCLKGDPHWDNTTLWTTWGHLYVGGMWFKKASVIASENGKASAAELKKADPLGRDLATKKLFVNMPNNNQIASGTPINSSNYFFLPAAGYYSSGKLEDFGTHGRYWSCTPEPFFSGRAYYLYFYNGDVVVGNIYERDGGFQVWRTE</sequence>
<reference evidence="2 3" key="1">
    <citation type="submission" date="2013-08" db="EMBL/GenBank/DDBJ databases">
        <authorList>
            <person name="Durkin A.S."/>
            <person name="Haft D.R."/>
            <person name="McCorrison J."/>
            <person name="Torralba M."/>
            <person name="Gillis M."/>
            <person name="Haft D.H."/>
            <person name="Methe B."/>
            <person name="Sutton G."/>
            <person name="Nelson K.E."/>
        </authorList>
    </citation>
    <scope>NUCLEOTIDE SEQUENCE [LARGE SCALE GENOMIC DNA]</scope>
    <source>
        <strain evidence="2 3">F0068</strain>
    </source>
</reference>
<proteinExistence type="predicted"/>
<feature type="chain" id="PRO_5004632672" evidence="1">
    <location>
        <begin position="25"/>
        <end position="513"/>
    </location>
</feature>
<evidence type="ECO:0000313" key="2">
    <source>
        <dbReference type="EMBL" id="ERK03605.1"/>
    </source>
</evidence>
<keyword evidence="1" id="KW-0732">Signal</keyword>
<dbReference type="PROSITE" id="PS51257">
    <property type="entry name" value="PROKAR_LIPOPROTEIN"/>
    <property type="match status" value="1"/>
</dbReference>
<dbReference type="EMBL" id="AWET01000008">
    <property type="protein sequence ID" value="ERK03605.1"/>
    <property type="molecule type" value="Genomic_DNA"/>
</dbReference>
<evidence type="ECO:0000313" key="3">
    <source>
        <dbReference type="Proteomes" id="UP000016600"/>
    </source>
</evidence>
<dbReference type="AlphaFoldDB" id="U2MPM8"/>
<accession>U2MPM8</accession>
<feature type="signal peptide" evidence="1">
    <location>
        <begin position="1"/>
        <end position="24"/>
    </location>
</feature>
<evidence type="ECO:0000256" key="1">
    <source>
        <dbReference type="SAM" id="SignalP"/>
    </source>
</evidence>